<name>A0A1X7LB07_9BACL</name>
<sequence length="195" mass="23057">MSHIEDKFEGPVESNEECEGSVELTTSDILENLYWTLSLVKEIQDIENLEAYSKRKPINFHFIIHVMLGSFSLLFLMSVYYILESSYHIRFPDYLDINGKKSSYYYILAYPVIVLLVNRLTLLYKWMKYSSRVKQNNQLLPGVKENLYHESIVPSEYWSPSNVSTLIKYFEQERVSNMGEALNMLDEEIRHQEKM</sequence>
<dbReference type="Proteomes" id="UP000193834">
    <property type="component" value="Unassembled WGS sequence"/>
</dbReference>
<evidence type="ECO:0000313" key="2">
    <source>
        <dbReference type="Proteomes" id="UP000193834"/>
    </source>
</evidence>
<dbReference type="AlphaFoldDB" id="A0A1X7LB07"/>
<protein>
    <submittedName>
        <fullName evidence="1">Uncharacterized protein</fullName>
    </submittedName>
</protein>
<keyword evidence="2" id="KW-1185">Reference proteome</keyword>
<dbReference type="EMBL" id="FXAZ01000004">
    <property type="protein sequence ID" value="SMG51026.1"/>
    <property type="molecule type" value="Genomic_DNA"/>
</dbReference>
<evidence type="ECO:0000313" key="1">
    <source>
        <dbReference type="EMBL" id="SMG51026.1"/>
    </source>
</evidence>
<accession>A0A1X7LB07</accession>
<gene>
    <name evidence="1" type="ORF">SAMN06295960_3220</name>
</gene>
<organism evidence="1 2">
    <name type="scientific">Paenibacillus aquistagni</name>
    <dbReference type="NCBI Taxonomy" id="1852522"/>
    <lineage>
        <taxon>Bacteria</taxon>
        <taxon>Bacillati</taxon>
        <taxon>Bacillota</taxon>
        <taxon>Bacilli</taxon>
        <taxon>Bacillales</taxon>
        <taxon>Paenibacillaceae</taxon>
        <taxon>Paenibacillus</taxon>
    </lineage>
</organism>
<proteinExistence type="predicted"/>
<dbReference type="RefSeq" id="WP_085495734.1">
    <property type="nucleotide sequence ID" value="NZ_FXAZ01000004.1"/>
</dbReference>
<reference evidence="1 2" key="1">
    <citation type="submission" date="2017-04" db="EMBL/GenBank/DDBJ databases">
        <authorList>
            <person name="Afonso C.L."/>
            <person name="Miller P.J."/>
            <person name="Scott M.A."/>
            <person name="Spackman E."/>
            <person name="Goraichik I."/>
            <person name="Dimitrov K.M."/>
            <person name="Suarez D.L."/>
            <person name="Swayne D.E."/>
        </authorList>
    </citation>
    <scope>NUCLEOTIDE SEQUENCE [LARGE SCALE GENOMIC DNA]</scope>
    <source>
        <strain evidence="1 2">11</strain>
    </source>
</reference>